<organism evidence="1 2">
    <name type="scientific">Gossypium gossypioides</name>
    <name type="common">Mexican cotton</name>
    <name type="synonym">Selera gossypioides</name>
    <dbReference type="NCBI Taxonomy" id="34282"/>
    <lineage>
        <taxon>Eukaryota</taxon>
        <taxon>Viridiplantae</taxon>
        <taxon>Streptophyta</taxon>
        <taxon>Embryophyta</taxon>
        <taxon>Tracheophyta</taxon>
        <taxon>Spermatophyta</taxon>
        <taxon>Magnoliopsida</taxon>
        <taxon>eudicotyledons</taxon>
        <taxon>Gunneridae</taxon>
        <taxon>Pentapetalae</taxon>
        <taxon>rosids</taxon>
        <taxon>malvids</taxon>
        <taxon>Malvales</taxon>
        <taxon>Malvaceae</taxon>
        <taxon>Malvoideae</taxon>
        <taxon>Gossypium</taxon>
    </lineage>
</organism>
<protein>
    <submittedName>
        <fullName evidence="1">Uncharacterized protein</fullName>
    </submittedName>
</protein>
<keyword evidence="2" id="KW-1185">Reference proteome</keyword>
<sequence length="54" mass="6249">TEDRIIETYIHNLSARALRVIEQHLQKERFLHVSRMFGGTKLDLALISTLVESV</sequence>
<name>A0A7J9CL98_GOSGO</name>
<dbReference type="EMBL" id="JABEZY010000011">
    <property type="protein sequence ID" value="MBA0749272.1"/>
    <property type="molecule type" value="Genomic_DNA"/>
</dbReference>
<feature type="non-terminal residue" evidence="1">
    <location>
        <position position="1"/>
    </location>
</feature>
<gene>
    <name evidence="1" type="ORF">Gogos_003219</name>
</gene>
<accession>A0A7J9CL98</accession>
<proteinExistence type="predicted"/>
<dbReference type="OrthoDB" id="10406697at2759"/>
<reference evidence="1 2" key="1">
    <citation type="journal article" date="2019" name="Genome Biol. Evol.">
        <title>Insights into the evolution of the New World diploid cottons (Gossypium, subgenus Houzingenia) based on genome sequencing.</title>
        <authorList>
            <person name="Grover C.E."/>
            <person name="Arick M.A. 2nd"/>
            <person name="Thrash A."/>
            <person name="Conover J.L."/>
            <person name="Sanders W.S."/>
            <person name="Peterson D.G."/>
            <person name="Frelichowski J.E."/>
            <person name="Scheffler J.A."/>
            <person name="Scheffler B.E."/>
            <person name="Wendel J.F."/>
        </authorList>
    </citation>
    <scope>NUCLEOTIDE SEQUENCE [LARGE SCALE GENOMIC DNA]</scope>
    <source>
        <strain evidence="1">5</strain>
        <tissue evidence="1">Leaf</tissue>
    </source>
</reference>
<evidence type="ECO:0000313" key="2">
    <source>
        <dbReference type="Proteomes" id="UP000593579"/>
    </source>
</evidence>
<dbReference type="Proteomes" id="UP000593579">
    <property type="component" value="Unassembled WGS sequence"/>
</dbReference>
<comment type="caution">
    <text evidence="1">The sequence shown here is derived from an EMBL/GenBank/DDBJ whole genome shotgun (WGS) entry which is preliminary data.</text>
</comment>
<dbReference type="AlphaFoldDB" id="A0A7J9CL98"/>
<evidence type="ECO:0000313" key="1">
    <source>
        <dbReference type="EMBL" id="MBA0749272.1"/>
    </source>
</evidence>